<keyword evidence="2" id="KW-0472">Membrane</keyword>
<evidence type="ECO:0000313" key="4">
    <source>
        <dbReference type="EMBL" id="GAX85608.1"/>
    </source>
</evidence>
<dbReference type="Gene3D" id="3.40.50.150">
    <property type="entry name" value="Vaccinia Virus protein VP39"/>
    <property type="match status" value="1"/>
</dbReference>
<dbReference type="InterPro" id="IPR006342">
    <property type="entry name" value="FkbM_mtfrase"/>
</dbReference>
<feature type="domain" description="Methyltransferase FkbM" evidence="3">
    <location>
        <begin position="273"/>
        <end position="426"/>
    </location>
</feature>
<gene>
    <name evidence="4" type="ORF">CEUSTIGMA_g13023.t1</name>
</gene>
<dbReference type="AlphaFoldDB" id="A0A250XRB6"/>
<keyword evidence="2" id="KW-1133">Transmembrane helix</keyword>
<keyword evidence="2" id="KW-0812">Transmembrane</keyword>
<feature type="region of interest" description="Disordered" evidence="1">
    <location>
        <begin position="122"/>
        <end position="152"/>
    </location>
</feature>
<dbReference type="PANTHER" id="PTHR34203:SF13">
    <property type="entry name" value="EXPRESSED PROTEIN"/>
    <property type="match status" value="1"/>
</dbReference>
<reference evidence="4 5" key="1">
    <citation type="submission" date="2017-08" db="EMBL/GenBank/DDBJ databases">
        <title>Acidophilic green algal genome provides insights into adaptation to an acidic environment.</title>
        <authorList>
            <person name="Hirooka S."/>
            <person name="Hirose Y."/>
            <person name="Kanesaki Y."/>
            <person name="Higuchi S."/>
            <person name="Fujiwara T."/>
            <person name="Onuma R."/>
            <person name="Era A."/>
            <person name="Ohbayashi R."/>
            <person name="Uzuka A."/>
            <person name="Nozaki H."/>
            <person name="Yoshikawa H."/>
            <person name="Miyagishima S.Y."/>
        </authorList>
    </citation>
    <scope>NUCLEOTIDE SEQUENCE [LARGE SCALE GENOMIC DNA]</scope>
    <source>
        <strain evidence="4 5">NIES-2499</strain>
    </source>
</reference>
<keyword evidence="5" id="KW-1185">Reference proteome</keyword>
<dbReference type="InterPro" id="IPR052514">
    <property type="entry name" value="SAM-dependent_MTase"/>
</dbReference>
<organism evidence="4 5">
    <name type="scientific">Chlamydomonas eustigma</name>
    <dbReference type="NCBI Taxonomy" id="1157962"/>
    <lineage>
        <taxon>Eukaryota</taxon>
        <taxon>Viridiplantae</taxon>
        <taxon>Chlorophyta</taxon>
        <taxon>core chlorophytes</taxon>
        <taxon>Chlorophyceae</taxon>
        <taxon>CS clade</taxon>
        <taxon>Chlamydomonadales</taxon>
        <taxon>Chlamydomonadaceae</taxon>
        <taxon>Chlamydomonas</taxon>
    </lineage>
</organism>
<dbReference type="OrthoDB" id="411251at2759"/>
<evidence type="ECO:0000259" key="3">
    <source>
        <dbReference type="Pfam" id="PF05050"/>
    </source>
</evidence>
<feature type="transmembrane region" description="Helical" evidence="2">
    <location>
        <begin position="12"/>
        <end position="35"/>
    </location>
</feature>
<dbReference type="Proteomes" id="UP000232323">
    <property type="component" value="Unassembled WGS sequence"/>
</dbReference>
<comment type="caution">
    <text evidence="4">The sequence shown here is derived from an EMBL/GenBank/DDBJ whole genome shotgun (WGS) entry which is preliminary data.</text>
</comment>
<protein>
    <recommendedName>
        <fullName evidence="3">Methyltransferase FkbM domain-containing protein</fullName>
    </recommendedName>
</protein>
<dbReference type="EMBL" id="BEGY01000180">
    <property type="protein sequence ID" value="GAX85608.1"/>
    <property type="molecule type" value="Genomic_DNA"/>
</dbReference>
<dbReference type="PANTHER" id="PTHR34203">
    <property type="entry name" value="METHYLTRANSFERASE, FKBM FAMILY PROTEIN"/>
    <property type="match status" value="1"/>
</dbReference>
<name>A0A250XRB6_9CHLO</name>
<dbReference type="InterPro" id="IPR029063">
    <property type="entry name" value="SAM-dependent_MTases_sf"/>
</dbReference>
<sequence>MDKRKQSRGQCLFTAVIVLASLLCFGIGFLSGTIYSERVSKDKPFSASTSAEKMVPPRKTSSHLAAGKQQGAADLTALPAATSGVTSVEARTPVQSAEGKLFNVTVCKNTCKKARDGVCNDGRGSKGSINKLSPGDGDTVKPVAQSNSPTSSPAVMVHCDLGTDCEDCGPWTTSSDEPHWIKKEGTLGPVAQLLEKGVEVRVKTSSLMSKYDNANVKSKAAFKFAYTDPKQDTALSYHMEASQLIEKSASKIFFKLFEHHCVKPDGTPSLFVDVGANFGWFSVLAAAMGCRVLAFEPVPHFRAFLEYNLHLNNLQHLVDVRANVVTHVAGQMTKMVVPTTGIWGTASIDGLNADKNDKGATETLSVPSVTLNDLVKEDVLLLKVDVEGWEWSVMKGADKVFRDFKVENVIMEYSPGVHERSSRAEDTFATIQMLLDLTTKGFRVAHIGDGDGEYGTEDNMPLPAYKEVTELNLRYDMHDAKRFGQGLMGCPISDKLLKAGWGENCNAVPEDLSPRSFRCVFGHNTNVWGVRQGSATSHLQTLQGHVGLMALDAPASTYYLVNELNLGMGKRDCKGHDMLPQYQVRHRCPCLNMTVCGAIAKVVEELSIKGHIASNYVLSRSGEFISSLQR</sequence>
<feature type="region of interest" description="Disordered" evidence="1">
    <location>
        <begin position="45"/>
        <end position="69"/>
    </location>
</feature>
<accession>A0A250XRB6</accession>
<evidence type="ECO:0000256" key="2">
    <source>
        <dbReference type="SAM" id="Phobius"/>
    </source>
</evidence>
<evidence type="ECO:0000256" key="1">
    <source>
        <dbReference type="SAM" id="MobiDB-lite"/>
    </source>
</evidence>
<dbReference type="Pfam" id="PF05050">
    <property type="entry name" value="Methyltransf_21"/>
    <property type="match status" value="1"/>
</dbReference>
<proteinExistence type="predicted"/>
<evidence type="ECO:0000313" key="5">
    <source>
        <dbReference type="Proteomes" id="UP000232323"/>
    </source>
</evidence>
<dbReference type="NCBIfam" id="TIGR01444">
    <property type="entry name" value="fkbM_fam"/>
    <property type="match status" value="1"/>
</dbReference>
<dbReference type="SUPFAM" id="SSF53335">
    <property type="entry name" value="S-adenosyl-L-methionine-dependent methyltransferases"/>
    <property type="match status" value="1"/>
</dbReference>